<organism evidence="1 2">
    <name type="scientific">Prosthecobacter debontii</name>
    <dbReference type="NCBI Taxonomy" id="48467"/>
    <lineage>
        <taxon>Bacteria</taxon>
        <taxon>Pseudomonadati</taxon>
        <taxon>Verrucomicrobiota</taxon>
        <taxon>Verrucomicrobiia</taxon>
        <taxon>Verrucomicrobiales</taxon>
        <taxon>Verrucomicrobiaceae</taxon>
        <taxon>Prosthecobacter</taxon>
    </lineage>
</organism>
<sequence>MLVTFGDGVNGINGFSTRITTDNTTIRVSPITCGGLDWNCKADAGHDSEDGNKIFHSDELGFVRFDGTSFNSIQVSNKKVVLRVLSSISETWFDGKNKPAQ</sequence>
<keyword evidence="2" id="KW-1185">Reference proteome</keyword>
<proteinExistence type="predicted"/>
<protein>
    <submittedName>
        <fullName evidence="1">Uncharacterized protein</fullName>
    </submittedName>
</protein>
<dbReference type="Proteomes" id="UP000190774">
    <property type="component" value="Unassembled WGS sequence"/>
</dbReference>
<dbReference type="AlphaFoldDB" id="A0A1T4Z3I4"/>
<reference evidence="2" key="1">
    <citation type="submission" date="2017-02" db="EMBL/GenBank/DDBJ databases">
        <authorList>
            <person name="Varghese N."/>
            <person name="Submissions S."/>
        </authorList>
    </citation>
    <scope>NUCLEOTIDE SEQUENCE [LARGE SCALE GENOMIC DNA]</scope>
    <source>
        <strain evidence="2">ATCC 700200</strain>
    </source>
</reference>
<evidence type="ECO:0000313" key="2">
    <source>
        <dbReference type="Proteomes" id="UP000190774"/>
    </source>
</evidence>
<evidence type="ECO:0000313" key="1">
    <source>
        <dbReference type="EMBL" id="SKB08607.1"/>
    </source>
</evidence>
<accession>A0A1T4Z3I4</accession>
<name>A0A1T4Z3I4_9BACT</name>
<dbReference type="EMBL" id="FUYE01000028">
    <property type="protein sequence ID" value="SKB08607.1"/>
    <property type="molecule type" value="Genomic_DNA"/>
</dbReference>
<gene>
    <name evidence="1" type="ORF">SAMN02745166_04982</name>
</gene>